<evidence type="ECO:0000256" key="6">
    <source>
        <dbReference type="ARBA" id="ARBA00023015"/>
    </source>
</evidence>
<dbReference type="GO" id="GO:0010082">
    <property type="term" value="P:regulation of root meristem growth"/>
    <property type="evidence" value="ECO:0007669"/>
    <property type="project" value="UniProtKB-ARBA"/>
</dbReference>
<evidence type="ECO:0000256" key="8">
    <source>
        <dbReference type="ARBA" id="ARBA00023159"/>
    </source>
</evidence>
<evidence type="ECO:0000256" key="12">
    <source>
        <dbReference type="PROSITE-ProRule" id="PRU00169"/>
    </source>
</evidence>
<comment type="similarity">
    <text evidence="2">Belongs to the ARR family. Type-B subfamily.</text>
</comment>
<keyword evidence="4" id="KW-0932">Cytokinin signaling pathway</keyword>
<dbReference type="PROSITE" id="PS50110">
    <property type="entry name" value="RESPONSE_REGULATORY"/>
    <property type="match status" value="1"/>
</dbReference>
<dbReference type="Gene3D" id="3.40.50.2300">
    <property type="match status" value="1"/>
</dbReference>
<dbReference type="GO" id="GO:0005634">
    <property type="term" value="C:nucleus"/>
    <property type="evidence" value="ECO:0007669"/>
    <property type="project" value="UniProtKB-SubCell"/>
</dbReference>
<dbReference type="InterPro" id="IPR011006">
    <property type="entry name" value="CheY-like_superfamily"/>
</dbReference>
<dbReference type="Pfam" id="PF00072">
    <property type="entry name" value="Response_reg"/>
    <property type="match status" value="1"/>
</dbReference>
<feature type="domain" description="Response regulatory" evidence="14">
    <location>
        <begin position="25"/>
        <end position="140"/>
    </location>
</feature>
<dbReference type="InterPro" id="IPR001005">
    <property type="entry name" value="SANT/Myb"/>
</dbReference>
<evidence type="ECO:0000313" key="17">
    <source>
        <dbReference type="Proteomes" id="UP000436088"/>
    </source>
</evidence>
<evidence type="ECO:0000256" key="13">
    <source>
        <dbReference type="SAM" id="MobiDB-lite"/>
    </source>
</evidence>
<evidence type="ECO:0000256" key="3">
    <source>
        <dbReference type="ARBA" id="ARBA00022553"/>
    </source>
</evidence>
<keyword evidence="10" id="KW-0539">Nucleus</keyword>
<evidence type="ECO:0000259" key="15">
    <source>
        <dbReference type="PROSITE" id="PS51294"/>
    </source>
</evidence>
<dbReference type="FunFam" id="3.40.50.2300:FF:000132">
    <property type="entry name" value="Two-component response regulator"/>
    <property type="match status" value="1"/>
</dbReference>
<reference evidence="16" key="1">
    <citation type="submission" date="2019-09" db="EMBL/GenBank/DDBJ databases">
        <title>Draft genome information of white flower Hibiscus syriacus.</title>
        <authorList>
            <person name="Kim Y.-M."/>
        </authorList>
    </citation>
    <scope>NUCLEOTIDE SEQUENCE [LARGE SCALE GENOMIC DNA]</scope>
    <source>
        <strain evidence="16">YM2019G1</strain>
    </source>
</reference>
<dbReference type="InterPro" id="IPR017930">
    <property type="entry name" value="Myb_dom"/>
</dbReference>
<dbReference type="GO" id="GO:0003677">
    <property type="term" value="F:DNA binding"/>
    <property type="evidence" value="ECO:0007669"/>
    <property type="project" value="UniProtKB-KW"/>
</dbReference>
<feature type="compositionally biased region" description="Acidic residues" evidence="13">
    <location>
        <begin position="186"/>
        <end position="196"/>
    </location>
</feature>
<dbReference type="GO" id="GO:0080036">
    <property type="term" value="P:regulation of cytokinin-activated signaling pathway"/>
    <property type="evidence" value="ECO:0007669"/>
    <property type="project" value="UniProtKB-ARBA"/>
</dbReference>
<dbReference type="CDD" id="cd17584">
    <property type="entry name" value="REC_typeB_ARR-like"/>
    <property type="match status" value="1"/>
</dbReference>
<feature type="region of interest" description="Disordered" evidence="13">
    <location>
        <begin position="142"/>
        <end position="208"/>
    </location>
</feature>
<evidence type="ECO:0000256" key="1">
    <source>
        <dbReference type="ARBA" id="ARBA00004123"/>
    </source>
</evidence>
<keyword evidence="9" id="KW-0804">Transcription</keyword>
<evidence type="ECO:0000313" key="16">
    <source>
        <dbReference type="EMBL" id="KAE8714005.1"/>
    </source>
</evidence>
<dbReference type="GO" id="GO:0080022">
    <property type="term" value="P:primary root development"/>
    <property type="evidence" value="ECO:0007669"/>
    <property type="project" value="UniProtKB-ARBA"/>
</dbReference>
<dbReference type="NCBIfam" id="TIGR01557">
    <property type="entry name" value="myb_SHAQKYF"/>
    <property type="match status" value="1"/>
</dbReference>
<evidence type="ECO:0000256" key="5">
    <source>
        <dbReference type="ARBA" id="ARBA00023012"/>
    </source>
</evidence>
<comment type="subcellular location">
    <subcellularLocation>
        <location evidence="1">Nucleus</location>
    </subcellularLocation>
</comment>
<dbReference type="InterPro" id="IPR045279">
    <property type="entry name" value="ARR-like"/>
</dbReference>
<dbReference type="GO" id="GO:0003700">
    <property type="term" value="F:DNA-binding transcription factor activity"/>
    <property type="evidence" value="ECO:0007669"/>
    <property type="project" value="InterPro"/>
</dbReference>
<dbReference type="Pfam" id="PF00249">
    <property type="entry name" value="Myb_DNA-binding"/>
    <property type="match status" value="1"/>
</dbReference>
<evidence type="ECO:0000256" key="10">
    <source>
        <dbReference type="ARBA" id="ARBA00023242"/>
    </source>
</evidence>
<feature type="modified residue" description="4-aspartylphosphate" evidence="12">
    <location>
        <position position="76"/>
    </location>
</feature>
<accession>A0A6A3BDR9</accession>
<dbReference type="PANTHER" id="PTHR43874:SF205">
    <property type="entry name" value="TWO-COMPONENT RESPONSE REGULATOR ORR23"/>
    <property type="match status" value="1"/>
</dbReference>
<keyword evidence="8" id="KW-0010">Activator</keyword>
<dbReference type="InterPro" id="IPR017053">
    <property type="entry name" value="Response_reg_B-typ_pln"/>
</dbReference>
<keyword evidence="7" id="KW-0238">DNA-binding</keyword>
<proteinExistence type="inferred from homology"/>
<protein>
    <submittedName>
        <fullName evidence="16">Two-component response regulator ARR12</fullName>
    </submittedName>
</protein>
<name>A0A6A3BDR9_HIBSY</name>
<dbReference type="SUPFAM" id="SSF46689">
    <property type="entry name" value="Homeodomain-like"/>
    <property type="match status" value="1"/>
</dbReference>
<keyword evidence="6" id="KW-0805">Transcription regulation</keyword>
<dbReference type="Proteomes" id="UP000436088">
    <property type="component" value="Unassembled WGS sequence"/>
</dbReference>
<dbReference type="GO" id="GO:0080113">
    <property type="term" value="P:regulation of seed growth"/>
    <property type="evidence" value="ECO:0007669"/>
    <property type="project" value="UniProtKB-ARBA"/>
</dbReference>
<comment type="caution">
    <text evidence="16">The sequence shown here is derived from an EMBL/GenBank/DDBJ whole genome shotgun (WGS) entry which is preliminary data.</text>
</comment>
<dbReference type="FunFam" id="1.10.10.60:FF:000007">
    <property type="entry name" value="Two-component response regulator"/>
    <property type="match status" value="1"/>
</dbReference>
<dbReference type="SMART" id="SM00448">
    <property type="entry name" value="REC"/>
    <property type="match status" value="1"/>
</dbReference>
<dbReference type="GO" id="GO:0031537">
    <property type="term" value="P:regulation of anthocyanin metabolic process"/>
    <property type="evidence" value="ECO:0007669"/>
    <property type="project" value="UniProtKB-ARBA"/>
</dbReference>
<dbReference type="AlphaFoldDB" id="A0A6A3BDR9"/>
<dbReference type="GO" id="GO:0009736">
    <property type="term" value="P:cytokinin-activated signaling pathway"/>
    <property type="evidence" value="ECO:0007669"/>
    <property type="project" value="UniProtKB-KW"/>
</dbReference>
<evidence type="ECO:0000256" key="4">
    <source>
        <dbReference type="ARBA" id="ARBA00022864"/>
    </source>
</evidence>
<dbReference type="SUPFAM" id="SSF52172">
    <property type="entry name" value="CheY-like"/>
    <property type="match status" value="1"/>
</dbReference>
<evidence type="ECO:0000259" key="14">
    <source>
        <dbReference type="PROSITE" id="PS50110"/>
    </source>
</evidence>
<evidence type="ECO:0000256" key="2">
    <source>
        <dbReference type="ARBA" id="ARBA00006015"/>
    </source>
</evidence>
<dbReference type="GO" id="GO:0010492">
    <property type="term" value="P:maintenance of shoot apical meristem identity"/>
    <property type="evidence" value="ECO:0007669"/>
    <property type="project" value="UniProtKB-ARBA"/>
</dbReference>
<dbReference type="PIRSF" id="PIRSF036392">
    <property type="entry name" value="RR_ARR_type-B"/>
    <property type="match status" value="1"/>
</dbReference>
<dbReference type="Gene3D" id="1.10.10.60">
    <property type="entry name" value="Homeodomain-like"/>
    <property type="match status" value="1"/>
</dbReference>
<dbReference type="GO" id="GO:0000160">
    <property type="term" value="P:phosphorelay signal transduction system"/>
    <property type="evidence" value="ECO:0007669"/>
    <property type="project" value="UniProtKB-KW"/>
</dbReference>
<gene>
    <name evidence="16" type="ORF">F3Y22_tig00110201pilonHSYRG00023</name>
</gene>
<organism evidence="16 17">
    <name type="scientific">Hibiscus syriacus</name>
    <name type="common">Rose of Sharon</name>
    <dbReference type="NCBI Taxonomy" id="106335"/>
    <lineage>
        <taxon>Eukaryota</taxon>
        <taxon>Viridiplantae</taxon>
        <taxon>Streptophyta</taxon>
        <taxon>Embryophyta</taxon>
        <taxon>Tracheophyta</taxon>
        <taxon>Spermatophyta</taxon>
        <taxon>Magnoliopsida</taxon>
        <taxon>eudicotyledons</taxon>
        <taxon>Gunneridae</taxon>
        <taxon>Pentapetalae</taxon>
        <taxon>rosids</taxon>
        <taxon>malvids</taxon>
        <taxon>Malvales</taxon>
        <taxon>Malvaceae</taxon>
        <taxon>Malvoideae</taxon>
        <taxon>Hibiscus</taxon>
    </lineage>
</organism>
<sequence>MTMEEKMGGSHGEDGGKDRFPIGMRVLAVDDDPICLKVLENLLRKCQYHVTTTNQAITALKMLRENRNRYDLVISDVNMPDMDGFKLLELVGLEMDLPVIMLSAHSDTKLVMKGISHGACDYLLKPVRIEELKNIWQHVVRKKKPDSKDHSNSANQDKAQGGTGEAGPTSKCISDQKVNKRRKDQSEDEDEDDEDNGHENEDSSTQKKPRVVWSVELHRKFVSAVNQLGLDKAVPKKILDLMNVEGLTRENVASHLQKYRLYLKRLSSVATQQANMVAALGSKDPSYLRMSSLHGFGEFRTLTRPGRHSSASLSSYQPGGMFGRLNSSASLSLRGVSSGAIQPGHSQILNNSINGLGKIQPAVLSANQNQNGTLFQGIPTSMDLNQLSQNKSSNPFGEFDRVNDPNVFGVGMNFPDARVTVVSSSNTVPTASGNPLLLHGNTQLTHSGAFENQSALGMTSLNQESFDMHVRGSNFLDHGRCSENWQALTLVTALLILLLPWRIQQRTLGETYPNLVQNNVIQNIDYTTKQQWGDQRHDYNGNISRSFSRVDSLVSASGPVVDQSNVTNDKLNDVSLFSGDGVYVVPHLEGEKSTFDTKLRSNEDFLFEQTKPQNGFSPNNFEPLESIMMSMIKSDQNNESPLMDAEFGFDAFSLGSCNTSFYGFIVTTKQHGWNVETLNVCIRNSARIIQAKPEPVLSLPHRFRWRRCIFRLPFTGIPPFYASPKVTFIWRACSSATASCNFNSSVKRSTNCFSISCLRSGSLLQQSVPSP</sequence>
<dbReference type="GO" id="GO:0009414">
    <property type="term" value="P:response to water deprivation"/>
    <property type="evidence" value="ECO:0007669"/>
    <property type="project" value="UniProtKB-ARBA"/>
</dbReference>
<dbReference type="PANTHER" id="PTHR43874">
    <property type="entry name" value="TWO-COMPONENT RESPONSE REGULATOR"/>
    <property type="match status" value="1"/>
</dbReference>
<keyword evidence="3 12" id="KW-0597">Phosphoprotein</keyword>
<comment type="subunit">
    <text evidence="11">Binds the target DNA as a monomer.</text>
</comment>
<evidence type="ECO:0000256" key="7">
    <source>
        <dbReference type="ARBA" id="ARBA00023125"/>
    </source>
</evidence>
<keyword evidence="17" id="KW-1185">Reference proteome</keyword>
<dbReference type="GO" id="GO:0010380">
    <property type="term" value="P:regulation of chlorophyll biosynthetic process"/>
    <property type="evidence" value="ECO:0007669"/>
    <property type="project" value="UniProtKB-ARBA"/>
</dbReference>
<feature type="domain" description="HTH myb-type" evidence="15">
    <location>
        <begin position="205"/>
        <end position="264"/>
    </location>
</feature>
<dbReference type="InterPro" id="IPR001789">
    <property type="entry name" value="Sig_transdc_resp-reg_receiver"/>
</dbReference>
<evidence type="ECO:0000256" key="9">
    <source>
        <dbReference type="ARBA" id="ARBA00023163"/>
    </source>
</evidence>
<dbReference type="PROSITE" id="PS51294">
    <property type="entry name" value="HTH_MYB"/>
    <property type="match status" value="1"/>
</dbReference>
<evidence type="ECO:0000256" key="11">
    <source>
        <dbReference type="ARBA" id="ARBA00061767"/>
    </source>
</evidence>
<dbReference type="InterPro" id="IPR006447">
    <property type="entry name" value="Myb_dom_plants"/>
</dbReference>
<dbReference type="InterPro" id="IPR009057">
    <property type="entry name" value="Homeodomain-like_sf"/>
</dbReference>
<dbReference type="GO" id="GO:1990110">
    <property type="term" value="P:callus formation"/>
    <property type="evidence" value="ECO:0007669"/>
    <property type="project" value="UniProtKB-ARBA"/>
</dbReference>
<dbReference type="EMBL" id="VEPZ02000873">
    <property type="protein sequence ID" value="KAE8714005.1"/>
    <property type="molecule type" value="Genomic_DNA"/>
</dbReference>
<keyword evidence="5" id="KW-0902">Two-component regulatory system</keyword>